<dbReference type="STRING" id="105231.A0A0U9HK20"/>
<dbReference type="CDD" id="cd13132">
    <property type="entry name" value="MATE_eukaryotic"/>
    <property type="match status" value="1"/>
</dbReference>
<evidence type="ECO:0000256" key="5">
    <source>
        <dbReference type="ARBA" id="ARBA00023136"/>
    </source>
</evidence>
<dbReference type="Pfam" id="PF01554">
    <property type="entry name" value="MatE"/>
    <property type="match status" value="2"/>
</dbReference>
<evidence type="ECO:0000313" key="9">
    <source>
        <dbReference type="Proteomes" id="UP000054558"/>
    </source>
</evidence>
<keyword evidence="9" id="KW-1185">Reference proteome</keyword>
<dbReference type="PANTHER" id="PTHR11206">
    <property type="entry name" value="MULTIDRUG RESISTANCE PROTEIN"/>
    <property type="match status" value="1"/>
</dbReference>
<dbReference type="NCBIfam" id="TIGR00797">
    <property type="entry name" value="matE"/>
    <property type="match status" value="1"/>
</dbReference>
<evidence type="ECO:0000256" key="6">
    <source>
        <dbReference type="RuleBase" id="RU004914"/>
    </source>
</evidence>
<keyword evidence="5 6" id="KW-0472">Membrane</keyword>
<feature type="region of interest" description="Disordered" evidence="7">
    <location>
        <begin position="1"/>
        <end position="26"/>
    </location>
</feature>
<organism evidence="8 9">
    <name type="scientific">Klebsormidium nitens</name>
    <name type="common">Green alga</name>
    <name type="synonym">Ulothrix nitens</name>
    <dbReference type="NCBI Taxonomy" id="105231"/>
    <lineage>
        <taxon>Eukaryota</taxon>
        <taxon>Viridiplantae</taxon>
        <taxon>Streptophyta</taxon>
        <taxon>Klebsormidiophyceae</taxon>
        <taxon>Klebsormidiales</taxon>
        <taxon>Klebsormidiaceae</taxon>
        <taxon>Klebsormidium</taxon>
    </lineage>
</organism>
<comment type="subcellular location">
    <subcellularLocation>
        <location evidence="1">Membrane</location>
        <topology evidence="1">Multi-pass membrane protein</topology>
    </subcellularLocation>
</comment>
<dbReference type="GO" id="GO:0022857">
    <property type="term" value="F:transmembrane transporter activity"/>
    <property type="evidence" value="ECO:0000318"/>
    <property type="project" value="GO_Central"/>
</dbReference>
<feature type="compositionally biased region" description="Polar residues" evidence="7">
    <location>
        <begin position="1"/>
        <end position="10"/>
    </location>
</feature>
<evidence type="ECO:0000256" key="4">
    <source>
        <dbReference type="ARBA" id="ARBA00022989"/>
    </source>
</evidence>
<dbReference type="GO" id="GO:0042910">
    <property type="term" value="F:xenobiotic transmembrane transporter activity"/>
    <property type="evidence" value="ECO:0007669"/>
    <property type="project" value="InterPro"/>
</dbReference>
<dbReference type="InterPro" id="IPR002528">
    <property type="entry name" value="MATE_fam"/>
</dbReference>
<dbReference type="GO" id="GO:0015297">
    <property type="term" value="F:antiporter activity"/>
    <property type="evidence" value="ECO:0007669"/>
    <property type="project" value="InterPro"/>
</dbReference>
<feature type="transmembrane region" description="Helical" evidence="6">
    <location>
        <begin position="219"/>
        <end position="238"/>
    </location>
</feature>
<evidence type="ECO:0000256" key="1">
    <source>
        <dbReference type="ARBA" id="ARBA00004141"/>
    </source>
</evidence>
<proteinExistence type="inferred from homology"/>
<dbReference type="AlphaFoldDB" id="A0A0U9HK20"/>
<feature type="transmembrane region" description="Helical" evidence="6">
    <location>
        <begin position="188"/>
        <end position="207"/>
    </location>
</feature>
<accession>A0A0U9HK20</accession>
<dbReference type="GO" id="GO:1990961">
    <property type="term" value="P:xenobiotic detoxification by transmembrane export across the plasma membrane"/>
    <property type="evidence" value="ECO:0007669"/>
    <property type="project" value="InterPro"/>
</dbReference>
<feature type="transmembrane region" description="Helical" evidence="6">
    <location>
        <begin position="380"/>
        <end position="397"/>
    </location>
</feature>
<keyword evidence="4 6" id="KW-1133">Transmembrane helix</keyword>
<evidence type="ECO:0000256" key="7">
    <source>
        <dbReference type="SAM" id="MobiDB-lite"/>
    </source>
</evidence>
<feature type="transmembrane region" description="Helical" evidence="6">
    <location>
        <begin position="259"/>
        <end position="284"/>
    </location>
</feature>
<feature type="transmembrane region" description="Helical" evidence="6">
    <location>
        <begin position="87"/>
        <end position="107"/>
    </location>
</feature>
<feature type="transmembrane region" description="Helical" evidence="6">
    <location>
        <begin position="339"/>
        <end position="360"/>
    </location>
</feature>
<evidence type="ECO:0000256" key="3">
    <source>
        <dbReference type="ARBA" id="ARBA00022692"/>
    </source>
</evidence>
<dbReference type="OrthoDB" id="2126698at2759"/>
<reference evidence="8 9" key="1">
    <citation type="journal article" date="2014" name="Nat. Commun.">
        <title>Klebsormidium flaccidum genome reveals primary factors for plant terrestrial adaptation.</title>
        <authorList>
            <person name="Hori K."/>
            <person name="Maruyama F."/>
            <person name="Fujisawa T."/>
            <person name="Togashi T."/>
            <person name="Yamamoto N."/>
            <person name="Seo M."/>
            <person name="Sato S."/>
            <person name="Yamada T."/>
            <person name="Mori H."/>
            <person name="Tajima N."/>
            <person name="Moriyama T."/>
            <person name="Ikeuchi M."/>
            <person name="Watanabe M."/>
            <person name="Wada H."/>
            <person name="Kobayashi K."/>
            <person name="Saito M."/>
            <person name="Masuda T."/>
            <person name="Sasaki-Sekimoto Y."/>
            <person name="Mashiguchi K."/>
            <person name="Awai K."/>
            <person name="Shimojima M."/>
            <person name="Masuda S."/>
            <person name="Iwai M."/>
            <person name="Nobusawa T."/>
            <person name="Narise T."/>
            <person name="Kondo S."/>
            <person name="Saito H."/>
            <person name="Sato R."/>
            <person name="Murakawa M."/>
            <person name="Ihara Y."/>
            <person name="Oshima-Yamada Y."/>
            <person name="Ohtaka K."/>
            <person name="Satoh M."/>
            <person name="Sonobe K."/>
            <person name="Ishii M."/>
            <person name="Ohtani R."/>
            <person name="Kanamori-Sato M."/>
            <person name="Honoki R."/>
            <person name="Miyazaki D."/>
            <person name="Mochizuki H."/>
            <person name="Umetsu J."/>
            <person name="Higashi K."/>
            <person name="Shibata D."/>
            <person name="Kamiya Y."/>
            <person name="Sato N."/>
            <person name="Nakamura Y."/>
            <person name="Tabata S."/>
            <person name="Ida S."/>
            <person name="Kurokawa K."/>
            <person name="Ohta H."/>
        </authorList>
    </citation>
    <scope>NUCLEOTIDE SEQUENCE [LARGE SCALE GENOMIC DNA]</scope>
    <source>
        <strain evidence="8 9">NIES-2285</strain>
    </source>
</reference>
<feature type="transmembrane region" description="Helical" evidence="6">
    <location>
        <begin position="54"/>
        <end position="75"/>
    </location>
</feature>
<sequence length="494" mass="53307">MAVDSRSNGLTEPLNPSHEHLHEDHEETWADVGEEAKEQLNLAYPIIGMNVVQLLLVLSSAAFVGHLGALALASAQLATSLANATGHYLLIGMSLGLETLGGQAVGAGNLHELGYLTQLTVVVQLTMAVLISIAWLFAEPALLALGQDPTLAANAAQYMHLLIPSVFANACTQPLIKFLQSQGKTTPLAWAASLTLVLHVPNNWFFIFKLGWGLDGAAIATSLAYTLMFLMLLAHVWTSRSYDQAKPPLDFSRAFQKTGLFLQLGTFSTIMMCLEFISFDFIYIMAGWLPDPYTTVAALSVAMNTAWLLATGYIGLGNAVSTRVATELGRGSAVLARKVAHVGLSVALALGVFCMTSLIILHTKWPLIFVDGSDKKLLKLAQQLMLFVSFASLGDSIQNSSGAIIRGCGRQMLGASITLASYYLIGLPMSVLMGLVWKWGAFGLLGGFVIATFSQAVFLSVVVSMTNWRKQVEAVKLREEEDRKKGITHRPVLH</sequence>
<feature type="compositionally biased region" description="Basic and acidic residues" evidence="7">
    <location>
        <begin position="17"/>
        <end position="26"/>
    </location>
</feature>
<evidence type="ECO:0000256" key="2">
    <source>
        <dbReference type="ARBA" id="ARBA00010199"/>
    </source>
</evidence>
<evidence type="ECO:0000313" key="8">
    <source>
        <dbReference type="EMBL" id="GAQ81979.1"/>
    </source>
</evidence>
<gene>
    <name evidence="8" type="ORF">KFL_000970030</name>
</gene>
<dbReference type="GO" id="GO:0016020">
    <property type="term" value="C:membrane"/>
    <property type="evidence" value="ECO:0000318"/>
    <property type="project" value="GO_Central"/>
</dbReference>
<protein>
    <recommendedName>
        <fullName evidence="6">Protein DETOXIFICATION</fullName>
    </recommendedName>
    <alternativeName>
        <fullName evidence="6">Multidrug and toxic compound extrusion protein</fullName>
    </alternativeName>
</protein>
<feature type="transmembrane region" description="Helical" evidence="6">
    <location>
        <begin position="417"/>
        <end position="437"/>
    </location>
</feature>
<comment type="similarity">
    <text evidence="2 6">Belongs to the multi antimicrobial extrusion (MATE) (TC 2.A.66.1) family.</text>
</comment>
<dbReference type="EMBL" id="DF237046">
    <property type="protein sequence ID" value="GAQ81979.1"/>
    <property type="molecule type" value="Genomic_DNA"/>
</dbReference>
<feature type="transmembrane region" description="Helical" evidence="6">
    <location>
        <begin position="443"/>
        <end position="468"/>
    </location>
</feature>
<dbReference type="OMA" id="AAWFELF"/>
<dbReference type="InterPro" id="IPR045069">
    <property type="entry name" value="MATE_euk"/>
</dbReference>
<keyword evidence="3 6" id="KW-0812">Transmembrane</keyword>
<feature type="transmembrane region" description="Helical" evidence="6">
    <location>
        <begin position="119"/>
        <end position="138"/>
    </location>
</feature>
<feature type="transmembrane region" description="Helical" evidence="6">
    <location>
        <begin position="296"/>
        <end position="318"/>
    </location>
</feature>
<dbReference type="Proteomes" id="UP000054558">
    <property type="component" value="Unassembled WGS sequence"/>
</dbReference>
<name>A0A0U9HK20_KLENI</name>